<dbReference type="InterPro" id="IPR035965">
    <property type="entry name" value="PAS-like_dom_sf"/>
</dbReference>
<dbReference type="InterPro" id="IPR052163">
    <property type="entry name" value="DGC-Regulatory_Protein"/>
</dbReference>
<dbReference type="CDD" id="cd00130">
    <property type="entry name" value="PAS"/>
    <property type="match status" value="1"/>
</dbReference>
<evidence type="ECO:0000259" key="4">
    <source>
        <dbReference type="PROSITE" id="PS50112"/>
    </source>
</evidence>
<evidence type="ECO:0000256" key="2">
    <source>
        <dbReference type="ARBA" id="ARBA00004533"/>
    </source>
</evidence>
<keyword evidence="3" id="KW-0472">Membrane</keyword>
<dbReference type="PROSITE" id="PS50887">
    <property type="entry name" value="GGDEF"/>
    <property type="match status" value="1"/>
</dbReference>
<dbReference type="PROSITE" id="PS50112">
    <property type="entry name" value="PAS"/>
    <property type="match status" value="1"/>
</dbReference>
<proteinExistence type="predicted"/>
<comment type="subcellular location">
    <subcellularLocation>
        <location evidence="2">Cell inner membrane</location>
    </subcellularLocation>
</comment>
<gene>
    <name evidence="8" type="ORF">B7H17_23015</name>
</gene>
<dbReference type="Pfam" id="PF00990">
    <property type="entry name" value="GGDEF"/>
    <property type="match status" value="1"/>
</dbReference>
<reference evidence="8 9" key="1">
    <citation type="submission" date="2017-04" db="EMBL/GenBank/DDBJ databases">
        <title>Presence of VIM-2 positive Pseudomonas species in chickens and their surrounding environment.</title>
        <authorList>
            <person name="Zhang R."/>
        </authorList>
    </citation>
    <scope>NUCLEOTIDE SEQUENCE [LARGE SCALE GENOMIC DNA]</scope>
    <source>
        <strain evidence="8 9">DZ-C18</strain>
    </source>
</reference>
<dbReference type="GO" id="GO:0003824">
    <property type="term" value="F:catalytic activity"/>
    <property type="evidence" value="ECO:0007669"/>
    <property type="project" value="UniProtKB-ARBA"/>
</dbReference>
<feature type="transmembrane region" description="Helical" evidence="3">
    <location>
        <begin position="7"/>
        <end position="26"/>
    </location>
</feature>
<dbReference type="InterPro" id="IPR003660">
    <property type="entry name" value="HAMP_dom"/>
</dbReference>
<evidence type="ECO:0008006" key="10">
    <source>
        <dbReference type="Google" id="ProtNLM"/>
    </source>
</evidence>
<dbReference type="PROSITE" id="PS50885">
    <property type="entry name" value="HAMP"/>
    <property type="match status" value="1"/>
</dbReference>
<dbReference type="Gene3D" id="6.10.340.10">
    <property type="match status" value="1"/>
</dbReference>
<dbReference type="Proteomes" id="UP000193675">
    <property type="component" value="Unassembled WGS sequence"/>
</dbReference>
<keyword evidence="3" id="KW-0812">Transmembrane</keyword>
<dbReference type="NCBIfam" id="TIGR00254">
    <property type="entry name" value="GGDEF"/>
    <property type="match status" value="1"/>
</dbReference>
<organism evidence="8 9">
    <name type="scientific">Pseudomonas putida</name>
    <name type="common">Arthrobacter siderocapsulatus</name>
    <dbReference type="NCBI Taxonomy" id="303"/>
    <lineage>
        <taxon>Bacteria</taxon>
        <taxon>Pseudomonadati</taxon>
        <taxon>Pseudomonadota</taxon>
        <taxon>Gammaproteobacteria</taxon>
        <taxon>Pseudomonadales</taxon>
        <taxon>Pseudomonadaceae</taxon>
        <taxon>Pseudomonas</taxon>
    </lineage>
</organism>
<dbReference type="GO" id="GO:0005886">
    <property type="term" value="C:plasma membrane"/>
    <property type="evidence" value="ECO:0007669"/>
    <property type="project" value="UniProtKB-SubCell"/>
</dbReference>
<dbReference type="InterPro" id="IPR043128">
    <property type="entry name" value="Rev_trsase/Diguanyl_cyclase"/>
</dbReference>
<dbReference type="SUPFAM" id="SSF55073">
    <property type="entry name" value="Nucleotide cyclase"/>
    <property type="match status" value="1"/>
</dbReference>
<dbReference type="SMART" id="SM00267">
    <property type="entry name" value="GGDEF"/>
    <property type="match status" value="1"/>
</dbReference>
<dbReference type="PANTHER" id="PTHR46663">
    <property type="entry name" value="DIGUANYLATE CYCLASE DGCT-RELATED"/>
    <property type="match status" value="1"/>
</dbReference>
<evidence type="ECO:0000256" key="1">
    <source>
        <dbReference type="ARBA" id="ARBA00001946"/>
    </source>
</evidence>
<dbReference type="InterPro" id="IPR000014">
    <property type="entry name" value="PAS"/>
</dbReference>
<evidence type="ECO:0000259" key="6">
    <source>
        <dbReference type="PROSITE" id="PS50885"/>
    </source>
</evidence>
<dbReference type="SMART" id="SM00091">
    <property type="entry name" value="PAS"/>
    <property type="match status" value="1"/>
</dbReference>
<dbReference type="OrthoDB" id="9799509at2"/>
<dbReference type="Gene3D" id="3.30.70.270">
    <property type="match status" value="1"/>
</dbReference>
<dbReference type="FunFam" id="3.30.70.270:FF:000001">
    <property type="entry name" value="Diguanylate cyclase domain protein"/>
    <property type="match status" value="1"/>
</dbReference>
<feature type="domain" description="PAC" evidence="5">
    <location>
        <begin position="415"/>
        <end position="467"/>
    </location>
</feature>
<sequence>MTLRKRLFWLFGPPLAVALLVVYLLAHGLILNRLDREDDTLLVAEAEQVRALLDNLFERDRDRLQNFVSSLAPAATDILPVTPRLLSRMNFDFLVHLDGQGKVSAAQWQALEPSAIATLEGVPQPGVQALHDDVLRLVQHLERAGNTRHYRGQLVAVQGAAMILVAVDIGQLQPGASGTLFAGHFLSSTRTLDLERKLNGKLRLRPPPASPAQSALFEGQEQITISPRQVVDDNRQRIFLQFSNSLDEPQLMLELPRERHLYVEGRQQIDLFLGVITLVVVLAWLLVYLGLDVVLLRRVSRMHQEFLAIGPESAGRRLSDRGADELGALGREANRMLDRLEQSEARDRAILQAMQEGYFELDRAGLLLTVNPAFSRRLGLPGESLVGRPASDWLEGCDETRLREVFGAHRAQGAPVLAGRMHRADGSLGHYETHLSQIIDAQDQLRGYRGILHDISDHVEYQNQLFDMAYRDALTGLGNRKAFYEHLKRCVAASTGPLALLFIDLDRFKQVNDTFGHDIGDSLLVQMANRLREGVRKPDRAYRLGGDEFTLILPGTHADEAQRLAIRLLRALGEPVQVGQQTIDFVTPSIGIALYPQHAGDLDGLVKAADQAMYEAKQQRNQVCLFSAQDTPIDGR</sequence>
<feature type="domain" description="GGDEF" evidence="7">
    <location>
        <begin position="496"/>
        <end position="628"/>
    </location>
</feature>
<protein>
    <recommendedName>
        <fullName evidence="10">Diguanylate cyclase</fullName>
    </recommendedName>
</protein>
<dbReference type="AlphaFoldDB" id="A0A1X0ZPG0"/>
<feature type="domain" description="PAS" evidence="4">
    <location>
        <begin position="343"/>
        <end position="388"/>
    </location>
</feature>
<dbReference type="InterPro" id="IPR029787">
    <property type="entry name" value="Nucleotide_cyclase"/>
</dbReference>
<dbReference type="PANTHER" id="PTHR46663:SF4">
    <property type="entry name" value="DIGUANYLATE CYCLASE DGCT-RELATED"/>
    <property type="match status" value="1"/>
</dbReference>
<dbReference type="EMBL" id="NBWC01000041">
    <property type="protein sequence ID" value="ORL60133.1"/>
    <property type="molecule type" value="Genomic_DNA"/>
</dbReference>
<dbReference type="InterPro" id="IPR013767">
    <property type="entry name" value="PAS_fold"/>
</dbReference>
<feature type="transmembrane region" description="Helical" evidence="3">
    <location>
        <begin position="271"/>
        <end position="296"/>
    </location>
</feature>
<comment type="caution">
    <text evidence="8">The sequence shown here is derived from an EMBL/GenBank/DDBJ whole genome shotgun (WGS) entry which is preliminary data.</text>
</comment>
<dbReference type="CDD" id="cd01949">
    <property type="entry name" value="GGDEF"/>
    <property type="match status" value="1"/>
</dbReference>
<dbReference type="InterPro" id="IPR000160">
    <property type="entry name" value="GGDEF_dom"/>
</dbReference>
<feature type="domain" description="HAMP" evidence="6">
    <location>
        <begin position="293"/>
        <end position="345"/>
    </location>
</feature>
<name>A0A1X0ZPG0_PSEPU</name>
<dbReference type="NCBIfam" id="TIGR00229">
    <property type="entry name" value="sensory_box"/>
    <property type="match status" value="1"/>
</dbReference>
<dbReference type="GO" id="GO:0006355">
    <property type="term" value="P:regulation of DNA-templated transcription"/>
    <property type="evidence" value="ECO:0007669"/>
    <property type="project" value="InterPro"/>
</dbReference>
<comment type="cofactor">
    <cofactor evidence="1">
        <name>Mg(2+)</name>
        <dbReference type="ChEBI" id="CHEBI:18420"/>
    </cofactor>
</comment>
<evidence type="ECO:0000259" key="5">
    <source>
        <dbReference type="PROSITE" id="PS50113"/>
    </source>
</evidence>
<dbReference type="SUPFAM" id="SSF55785">
    <property type="entry name" value="PYP-like sensor domain (PAS domain)"/>
    <property type="match status" value="1"/>
</dbReference>
<evidence type="ECO:0000256" key="3">
    <source>
        <dbReference type="SAM" id="Phobius"/>
    </source>
</evidence>
<dbReference type="InterPro" id="IPR000700">
    <property type="entry name" value="PAS-assoc_C"/>
</dbReference>
<dbReference type="PROSITE" id="PS50113">
    <property type="entry name" value="PAC"/>
    <property type="match status" value="1"/>
</dbReference>
<evidence type="ECO:0000259" key="7">
    <source>
        <dbReference type="PROSITE" id="PS50887"/>
    </source>
</evidence>
<accession>A0A1X0ZPG0</accession>
<dbReference type="Gene3D" id="3.30.450.20">
    <property type="entry name" value="PAS domain"/>
    <property type="match status" value="1"/>
</dbReference>
<evidence type="ECO:0000313" key="9">
    <source>
        <dbReference type="Proteomes" id="UP000193675"/>
    </source>
</evidence>
<dbReference type="Pfam" id="PF00989">
    <property type="entry name" value="PAS"/>
    <property type="match status" value="1"/>
</dbReference>
<dbReference type="RefSeq" id="WP_084858883.1">
    <property type="nucleotide sequence ID" value="NZ_NBWC01000041.1"/>
</dbReference>
<evidence type="ECO:0000313" key="8">
    <source>
        <dbReference type="EMBL" id="ORL60133.1"/>
    </source>
</evidence>
<dbReference type="GO" id="GO:0007165">
    <property type="term" value="P:signal transduction"/>
    <property type="evidence" value="ECO:0007669"/>
    <property type="project" value="InterPro"/>
</dbReference>
<keyword evidence="3" id="KW-1133">Transmembrane helix</keyword>